<dbReference type="EMBL" id="JXQW01000061">
    <property type="protein sequence ID" value="KIP97039.1"/>
    <property type="molecule type" value="Genomic_DNA"/>
</dbReference>
<protein>
    <submittedName>
        <fullName evidence="1">Phage protein</fullName>
    </submittedName>
</protein>
<organism evidence="1 2">
    <name type="scientific">Pseudomonas fulva</name>
    <dbReference type="NCBI Taxonomy" id="47880"/>
    <lineage>
        <taxon>Bacteria</taxon>
        <taxon>Pseudomonadati</taxon>
        <taxon>Pseudomonadota</taxon>
        <taxon>Gammaproteobacteria</taxon>
        <taxon>Pseudomonadales</taxon>
        <taxon>Pseudomonadaceae</taxon>
        <taxon>Pseudomonas</taxon>
    </lineage>
</organism>
<name>A0A0D0KGA0_9PSED</name>
<accession>A0A0D0KGA0</accession>
<sequence>MTASRTIDLEIGETEFSFNLTAQDVTKYFNAMTPTNKVAPAHNLLTGTVKQEQKAALKELLANPLMTMQIAGALLEEYGPDVEVTVKKRSPTPND</sequence>
<reference evidence="1 2" key="1">
    <citation type="submission" date="2014-12" db="EMBL/GenBank/DDBJ databases">
        <title>16Stimator: statistical estimation of ribosomal gene copy numbers from draft genome assemblies.</title>
        <authorList>
            <person name="Perisin M.A."/>
            <person name="Vetter M."/>
            <person name="Gilbert J.A."/>
            <person name="Bergelson J."/>
        </authorList>
    </citation>
    <scope>NUCLEOTIDE SEQUENCE [LARGE SCALE GENOMIC DNA]</scope>
    <source>
        <strain evidence="1 2">MEJ086</strain>
    </source>
</reference>
<dbReference type="Proteomes" id="UP000032068">
    <property type="component" value="Unassembled WGS sequence"/>
</dbReference>
<dbReference type="RefSeq" id="WP_042555513.1">
    <property type="nucleotide sequence ID" value="NZ_JXQW01000061.1"/>
</dbReference>
<proteinExistence type="predicted"/>
<gene>
    <name evidence="1" type="ORF">RU08_19485</name>
</gene>
<dbReference type="Pfam" id="PF10963">
    <property type="entry name" value="Phage_TAC_10"/>
    <property type="match status" value="1"/>
</dbReference>
<evidence type="ECO:0000313" key="1">
    <source>
        <dbReference type="EMBL" id="KIP97039.1"/>
    </source>
</evidence>
<evidence type="ECO:0000313" key="2">
    <source>
        <dbReference type="Proteomes" id="UP000032068"/>
    </source>
</evidence>
<dbReference type="InterPro" id="IPR024406">
    <property type="entry name" value="TAC-10"/>
</dbReference>
<dbReference type="OrthoDB" id="5908298at2"/>
<dbReference type="AlphaFoldDB" id="A0A0D0KGA0"/>
<comment type="caution">
    <text evidence="1">The sequence shown here is derived from an EMBL/GenBank/DDBJ whole genome shotgun (WGS) entry which is preliminary data.</text>
</comment>